<accession>A0A3D8PJE1</accession>
<evidence type="ECO:0000256" key="1">
    <source>
        <dbReference type="SAM" id="Phobius"/>
    </source>
</evidence>
<dbReference type="PANTHER" id="PTHR30336:SF4">
    <property type="entry name" value="ENVELOPE BIOGENESIS FACTOR ELYC"/>
    <property type="match status" value="1"/>
</dbReference>
<name>A0A3D8PJE1_9BACI</name>
<feature type="domain" description="DUF218" evidence="2">
    <location>
        <begin position="34"/>
        <end position="153"/>
    </location>
</feature>
<protein>
    <recommendedName>
        <fullName evidence="2">DUF218 domain-containing protein</fullName>
    </recommendedName>
</protein>
<keyword evidence="1" id="KW-1133">Transmembrane helix</keyword>
<gene>
    <name evidence="3" type="ORF">CWR45_16285</name>
</gene>
<comment type="caution">
    <text evidence="3">The sequence shown here is derived from an EMBL/GenBank/DDBJ whole genome shotgun (WGS) entry which is preliminary data.</text>
</comment>
<dbReference type="CDD" id="cd06259">
    <property type="entry name" value="YdcF-like"/>
    <property type="match status" value="1"/>
</dbReference>
<keyword evidence="1" id="KW-0472">Membrane</keyword>
<proteinExistence type="predicted"/>
<organism evidence="3 4">
    <name type="scientific">Oceanobacillus chungangensis</name>
    <dbReference type="NCBI Taxonomy" id="1229152"/>
    <lineage>
        <taxon>Bacteria</taxon>
        <taxon>Bacillati</taxon>
        <taxon>Bacillota</taxon>
        <taxon>Bacilli</taxon>
        <taxon>Bacillales</taxon>
        <taxon>Bacillaceae</taxon>
        <taxon>Oceanobacillus</taxon>
    </lineage>
</organism>
<evidence type="ECO:0000313" key="4">
    <source>
        <dbReference type="Proteomes" id="UP000256520"/>
    </source>
</evidence>
<dbReference type="InterPro" id="IPR014729">
    <property type="entry name" value="Rossmann-like_a/b/a_fold"/>
</dbReference>
<sequence>MAEIVILLFLSMIVLIILFNIWIHTFFIKKKDADVLIILGYVCKDDKIQPFLEERLQEGIQLMKKYAFKKIIVTGGKVISTVPEANLMKDYLVKHGVKGNMIILDPAAMTTIDNIVNCKSIMKDHQLKSSLIISNSFHLRRINYIAKMLDFKTDFYCSRKPSAILKQGIRTLNEFRVFFSTRNQLLEIKDRSESIG</sequence>
<dbReference type="PANTHER" id="PTHR30336">
    <property type="entry name" value="INNER MEMBRANE PROTEIN, PROBABLE PERMEASE"/>
    <property type="match status" value="1"/>
</dbReference>
<dbReference type="AlphaFoldDB" id="A0A3D8PJE1"/>
<dbReference type="RefSeq" id="WP_115750913.1">
    <property type="nucleotide sequence ID" value="NZ_PIOD01000025.1"/>
</dbReference>
<dbReference type="Pfam" id="PF02698">
    <property type="entry name" value="DUF218"/>
    <property type="match status" value="1"/>
</dbReference>
<dbReference type="GO" id="GO:0005886">
    <property type="term" value="C:plasma membrane"/>
    <property type="evidence" value="ECO:0007669"/>
    <property type="project" value="TreeGrafter"/>
</dbReference>
<reference evidence="4" key="1">
    <citation type="submission" date="2017-11" db="EMBL/GenBank/DDBJ databases">
        <authorList>
            <person name="Zhu W."/>
        </authorList>
    </citation>
    <scope>NUCLEOTIDE SEQUENCE [LARGE SCALE GENOMIC DNA]</scope>
    <source>
        <strain evidence="4">CAU 1051</strain>
    </source>
</reference>
<dbReference type="Proteomes" id="UP000256520">
    <property type="component" value="Unassembled WGS sequence"/>
</dbReference>
<dbReference type="GO" id="GO:0000270">
    <property type="term" value="P:peptidoglycan metabolic process"/>
    <property type="evidence" value="ECO:0007669"/>
    <property type="project" value="TreeGrafter"/>
</dbReference>
<dbReference type="InterPro" id="IPR003848">
    <property type="entry name" value="DUF218"/>
</dbReference>
<evidence type="ECO:0000313" key="3">
    <source>
        <dbReference type="EMBL" id="RDW15349.1"/>
    </source>
</evidence>
<dbReference type="InterPro" id="IPR051599">
    <property type="entry name" value="Cell_Envelope_Assoc"/>
</dbReference>
<dbReference type="GO" id="GO:0043164">
    <property type="term" value="P:Gram-negative-bacterium-type cell wall biogenesis"/>
    <property type="evidence" value="ECO:0007669"/>
    <property type="project" value="TreeGrafter"/>
</dbReference>
<feature type="transmembrane region" description="Helical" evidence="1">
    <location>
        <begin position="6"/>
        <end position="28"/>
    </location>
</feature>
<keyword evidence="4" id="KW-1185">Reference proteome</keyword>
<keyword evidence="1" id="KW-0812">Transmembrane</keyword>
<dbReference type="OrthoDB" id="9782395at2"/>
<dbReference type="EMBL" id="PIOD01000025">
    <property type="protein sequence ID" value="RDW15349.1"/>
    <property type="molecule type" value="Genomic_DNA"/>
</dbReference>
<dbReference type="Gene3D" id="3.40.50.620">
    <property type="entry name" value="HUPs"/>
    <property type="match status" value="1"/>
</dbReference>
<evidence type="ECO:0000259" key="2">
    <source>
        <dbReference type="Pfam" id="PF02698"/>
    </source>
</evidence>